<dbReference type="InterPro" id="IPR006665">
    <property type="entry name" value="OmpA-like"/>
</dbReference>
<dbReference type="OrthoDB" id="9809186at2"/>
<dbReference type="RefSeq" id="WP_083270281.1">
    <property type="nucleotide sequence ID" value="NZ_CP016094.1"/>
</dbReference>
<organism evidence="11 12">
    <name type="scientific">Lacunisphaera limnophila</name>
    <dbReference type="NCBI Taxonomy" id="1838286"/>
    <lineage>
        <taxon>Bacteria</taxon>
        <taxon>Pseudomonadati</taxon>
        <taxon>Verrucomicrobiota</taxon>
        <taxon>Opitutia</taxon>
        <taxon>Opitutales</taxon>
        <taxon>Opitutaceae</taxon>
        <taxon>Lacunisphaera</taxon>
    </lineage>
</organism>
<keyword evidence="5 8" id="KW-1133">Transmembrane helix</keyword>
<comment type="subcellular location">
    <subcellularLocation>
        <location evidence="1">Cell membrane</location>
        <topology evidence="1">Single-pass membrane protein</topology>
    </subcellularLocation>
</comment>
<evidence type="ECO:0000256" key="6">
    <source>
        <dbReference type="ARBA" id="ARBA00023136"/>
    </source>
</evidence>
<proteinExistence type="inferred from homology"/>
<dbReference type="KEGG" id="obg:Verru16b_02206"/>
<dbReference type="Pfam" id="PF13677">
    <property type="entry name" value="MotB_plug"/>
    <property type="match status" value="1"/>
</dbReference>
<evidence type="ECO:0000256" key="3">
    <source>
        <dbReference type="ARBA" id="ARBA00022475"/>
    </source>
</evidence>
<dbReference type="SUPFAM" id="SSF103088">
    <property type="entry name" value="OmpA-like"/>
    <property type="match status" value="1"/>
</dbReference>
<protein>
    <submittedName>
        <fullName evidence="11">Motility protein B</fullName>
    </submittedName>
</protein>
<keyword evidence="4 8" id="KW-0812">Transmembrane</keyword>
<feature type="compositionally biased region" description="Polar residues" evidence="7">
    <location>
        <begin position="61"/>
        <end position="70"/>
    </location>
</feature>
<dbReference type="GO" id="GO:0005886">
    <property type="term" value="C:plasma membrane"/>
    <property type="evidence" value="ECO:0007669"/>
    <property type="project" value="UniProtKB-SubCell"/>
</dbReference>
<keyword evidence="12" id="KW-1185">Reference proteome</keyword>
<dbReference type="InterPro" id="IPR036737">
    <property type="entry name" value="OmpA-like_sf"/>
</dbReference>
<dbReference type="Proteomes" id="UP000095228">
    <property type="component" value="Chromosome"/>
</dbReference>
<feature type="domain" description="OmpA-like" evidence="9">
    <location>
        <begin position="138"/>
        <end position="233"/>
    </location>
</feature>
<accession>A0A1D8AW63</accession>
<evidence type="ECO:0000256" key="7">
    <source>
        <dbReference type="SAM" id="MobiDB-lite"/>
    </source>
</evidence>
<gene>
    <name evidence="11" type="primary">motB</name>
    <name evidence="11" type="ORF">Verru16b_02206</name>
</gene>
<keyword evidence="3" id="KW-1003">Cell membrane</keyword>
<name>A0A1D8AW63_9BACT</name>
<evidence type="ECO:0000256" key="1">
    <source>
        <dbReference type="ARBA" id="ARBA00004162"/>
    </source>
</evidence>
<feature type="region of interest" description="Disordered" evidence="7">
    <location>
        <begin position="54"/>
        <end position="86"/>
    </location>
</feature>
<dbReference type="EMBL" id="CP016094">
    <property type="protein sequence ID" value="AOS45130.1"/>
    <property type="molecule type" value="Genomic_DNA"/>
</dbReference>
<evidence type="ECO:0000259" key="10">
    <source>
        <dbReference type="Pfam" id="PF13677"/>
    </source>
</evidence>
<comment type="similarity">
    <text evidence="2">Belongs to the MotB family.</text>
</comment>
<evidence type="ECO:0000256" key="8">
    <source>
        <dbReference type="SAM" id="Phobius"/>
    </source>
</evidence>
<dbReference type="InterPro" id="IPR025713">
    <property type="entry name" value="MotB-like_N_dom"/>
</dbReference>
<dbReference type="PATRIC" id="fig|1838286.3.peg.2218"/>
<sequence>MAGGGGAWKVAFADFMTALMALFLVLWISAQDKKILIATSKYFQSPFSSPMDDHSGIMPFNKQSDSNSSPKESEDSAGEEKPSSKDKQIELSFLNSVAADFYRLLHLDQTLDQKPIDVQVTSDGLRLTLFDRPNQPLFKNDGVEFTEWGIHLLQSMAWLIDRHRFRVTIDGHTRAGLVLPREEYTAWELSSDRANAARRLLVYYAVEAELIERVTGYAATVPLPNEDPAAEANQRITLSLALGQKAREKLKTAGATTLPAAPPAGPALKPVAALAH</sequence>
<dbReference type="PANTHER" id="PTHR30329:SF21">
    <property type="entry name" value="LIPOPROTEIN YIAD-RELATED"/>
    <property type="match status" value="1"/>
</dbReference>
<reference evidence="11 12" key="1">
    <citation type="submission" date="2016-06" db="EMBL/GenBank/DDBJ databases">
        <title>Three novel species with peptidoglycan cell walls form the new genus Lacunisphaera gen. nov. in the family Opitutaceae of the verrucomicrobial subdivision 4.</title>
        <authorList>
            <person name="Rast P."/>
            <person name="Gloeckner I."/>
            <person name="Jogler M."/>
            <person name="Boedeker C."/>
            <person name="Jeske O."/>
            <person name="Wiegand S."/>
            <person name="Reinhardt R."/>
            <person name="Schumann P."/>
            <person name="Rohde M."/>
            <person name="Spring S."/>
            <person name="Gloeckner F.O."/>
            <person name="Jogler C."/>
        </authorList>
    </citation>
    <scope>NUCLEOTIDE SEQUENCE [LARGE SCALE GENOMIC DNA]</scope>
    <source>
        <strain evidence="11 12">IG16b</strain>
    </source>
</reference>
<feature type="compositionally biased region" description="Basic and acidic residues" evidence="7">
    <location>
        <begin position="71"/>
        <end position="86"/>
    </location>
</feature>
<evidence type="ECO:0000313" key="12">
    <source>
        <dbReference type="Proteomes" id="UP000095228"/>
    </source>
</evidence>
<evidence type="ECO:0000259" key="9">
    <source>
        <dbReference type="Pfam" id="PF00691"/>
    </source>
</evidence>
<dbReference type="STRING" id="1838286.Verru16b_02206"/>
<feature type="transmembrane region" description="Helical" evidence="8">
    <location>
        <begin position="6"/>
        <end position="28"/>
    </location>
</feature>
<evidence type="ECO:0000256" key="5">
    <source>
        <dbReference type="ARBA" id="ARBA00022989"/>
    </source>
</evidence>
<dbReference type="AlphaFoldDB" id="A0A1D8AW63"/>
<feature type="domain" description="Motility protein B-like N-terminal" evidence="10">
    <location>
        <begin position="3"/>
        <end position="47"/>
    </location>
</feature>
<dbReference type="Pfam" id="PF00691">
    <property type="entry name" value="OmpA"/>
    <property type="match status" value="1"/>
</dbReference>
<evidence type="ECO:0000256" key="4">
    <source>
        <dbReference type="ARBA" id="ARBA00022692"/>
    </source>
</evidence>
<evidence type="ECO:0000313" key="11">
    <source>
        <dbReference type="EMBL" id="AOS45130.1"/>
    </source>
</evidence>
<dbReference type="Gene3D" id="3.30.1330.60">
    <property type="entry name" value="OmpA-like domain"/>
    <property type="match status" value="1"/>
</dbReference>
<evidence type="ECO:0000256" key="2">
    <source>
        <dbReference type="ARBA" id="ARBA00008914"/>
    </source>
</evidence>
<dbReference type="PANTHER" id="PTHR30329">
    <property type="entry name" value="STATOR ELEMENT OF FLAGELLAR MOTOR COMPLEX"/>
    <property type="match status" value="1"/>
</dbReference>
<dbReference type="InterPro" id="IPR050330">
    <property type="entry name" value="Bact_OuterMem_StrucFunc"/>
</dbReference>
<keyword evidence="6 8" id="KW-0472">Membrane</keyword>